<feature type="region of interest" description="Disordered" evidence="1">
    <location>
        <begin position="80"/>
        <end position="103"/>
    </location>
</feature>
<sequence length="103" mass="11233">MTFCMGAKGGETASANVNQRQRQRWRTVGGHANRRWTILALSKLSLRGKVRFVGDFRLDGRANEKAPVSSLAFFSLAVRSQRSPSGSQGPAAAAGSWLVSKRR</sequence>
<gene>
    <name evidence="2" type="ORF">H0G86_009758</name>
</gene>
<feature type="compositionally biased region" description="Low complexity" evidence="1">
    <location>
        <begin position="83"/>
        <end position="96"/>
    </location>
</feature>
<evidence type="ECO:0000313" key="3">
    <source>
        <dbReference type="Proteomes" id="UP000826661"/>
    </source>
</evidence>
<proteinExistence type="predicted"/>
<organism evidence="2 3">
    <name type="scientific">Trichoderma simmonsii</name>
    <dbReference type="NCBI Taxonomy" id="1491479"/>
    <lineage>
        <taxon>Eukaryota</taxon>
        <taxon>Fungi</taxon>
        <taxon>Dikarya</taxon>
        <taxon>Ascomycota</taxon>
        <taxon>Pezizomycotina</taxon>
        <taxon>Sordariomycetes</taxon>
        <taxon>Hypocreomycetidae</taxon>
        <taxon>Hypocreales</taxon>
        <taxon>Hypocreaceae</taxon>
        <taxon>Trichoderma</taxon>
    </lineage>
</organism>
<dbReference type="EMBL" id="CP075868">
    <property type="protein sequence ID" value="QYT02766.1"/>
    <property type="molecule type" value="Genomic_DNA"/>
</dbReference>
<keyword evidence="3" id="KW-1185">Reference proteome</keyword>
<feature type="region of interest" description="Disordered" evidence="1">
    <location>
        <begin position="1"/>
        <end position="20"/>
    </location>
</feature>
<protein>
    <submittedName>
        <fullName evidence="2">Uncharacterized protein</fullName>
    </submittedName>
</protein>
<evidence type="ECO:0000313" key="2">
    <source>
        <dbReference type="EMBL" id="QYT02766.1"/>
    </source>
</evidence>
<dbReference type="AlphaFoldDB" id="A0A8G0PHI2"/>
<evidence type="ECO:0000256" key="1">
    <source>
        <dbReference type="SAM" id="MobiDB-lite"/>
    </source>
</evidence>
<accession>A0A8G0PHI2</accession>
<reference evidence="2 3" key="1">
    <citation type="journal article" date="2021" name="BMC Genomics">
        <title>Telomere-to-telomere genome assembly of asparaginase-producing Trichoderma simmonsii.</title>
        <authorList>
            <person name="Chung D."/>
            <person name="Kwon Y.M."/>
            <person name="Yang Y."/>
        </authorList>
    </citation>
    <scope>NUCLEOTIDE SEQUENCE [LARGE SCALE GENOMIC DNA]</scope>
    <source>
        <strain evidence="2 3">GH-Sj1</strain>
    </source>
</reference>
<dbReference type="Proteomes" id="UP000826661">
    <property type="component" value="Chromosome V"/>
</dbReference>
<name>A0A8G0PHI2_9HYPO</name>